<reference evidence="8 9" key="1">
    <citation type="submission" date="2017-09" db="EMBL/GenBank/DDBJ databases">
        <title>Depth-based differentiation of microbial function through sediment-hosted aquifers and enrichment of novel symbionts in the deep terrestrial subsurface.</title>
        <authorList>
            <person name="Probst A.J."/>
            <person name="Ladd B."/>
            <person name="Jarett J.K."/>
            <person name="Geller-Mcgrath D.E."/>
            <person name="Sieber C.M."/>
            <person name="Emerson J.B."/>
            <person name="Anantharaman K."/>
            <person name="Thomas B.C."/>
            <person name="Malmstrom R."/>
            <person name="Stieglmeier M."/>
            <person name="Klingl A."/>
            <person name="Woyke T."/>
            <person name="Ryan C.M."/>
            <person name="Banfield J.F."/>
        </authorList>
    </citation>
    <scope>NUCLEOTIDE SEQUENCE [LARGE SCALE GENOMIC DNA]</scope>
    <source>
        <strain evidence="8">CG22_combo_CG10-13_8_21_14_all_42_17</strain>
    </source>
</reference>
<comment type="similarity">
    <text evidence="1 6 7">Belongs to the universal ribosomal protein uS17 family.</text>
</comment>
<keyword evidence="2 6" id="KW-0699">rRNA-binding</keyword>
<dbReference type="NCBIfam" id="NF004123">
    <property type="entry name" value="PRK05610.1"/>
    <property type="match status" value="1"/>
</dbReference>
<accession>A0A2H0BDJ3</accession>
<dbReference type="GO" id="GO:0003735">
    <property type="term" value="F:structural constituent of ribosome"/>
    <property type="evidence" value="ECO:0007669"/>
    <property type="project" value="UniProtKB-UniRule"/>
</dbReference>
<keyword evidence="3 6" id="KW-0694">RNA-binding</keyword>
<dbReference type="PANTHER" id="PTHR10744">
    <property type="entry name" value="40S RIBOSOMAL PROTEIN S11 FAMILY MEMBER"/>
    <property type="match status" value="1"/>
</dbReference>
<dbReference type="CDD" id="cd00364">
    <property type="entry name" value="Ribosomal_uS17"/>
    <property type="match status" value="1"/>
</dbReference>
<organism evidence="8 9">
    <name type="scientific">Candidatus Zambryskibacteria bacterium CG22_combo_CG10-13_8_21_14_all_42_17</name>
    <dbReference type="NCBI Taxonomy" id="1975118"/>
    <lineage>
        <taxon>Bacteria</taxon>
        <taxon>Candidatus Zambryskiibacteriota</taxon>
    </lineage>
</organism>
<evidence type="ECO:0000256" key="5">
    <source>
        <dbReference type="ARBA" id="ARBA00023274"/>
    </source>
</evidence>
<dbReference type="InterPro" id="IPR019979">
    <property type="entry name" value="Ribosomal_uS17_CS"/>
</dbReference>
<evidence type="ECO:0000256" key="6">
    <source>
        <dbReference type="HAMAP-Rule" id="MF_01345"/>
    </source>
</evidence>
<evidence type="ECO:0000256" key="1">
    <source>
        <dbReference type="ARBA" id="ARBA00010254"/>
    </source>
</evidence>
<evidence type="ECO:0000313" key="8">
    <source>
        <dbReference type="EMBL" id="PIP55745.1"/>
    </source>
</evidence>
<sequence length="91" mass="10466">MEKTLKVTNSDTKIGTQPKIFSGTVVSDKMKDTVVVSVNRFEKHPRYSKFIKRRKKFKAHDQGNTAKIGDKVRIIETRPISKNKSFKLLES</sequence>
<evidence type="ECO:0000256" key="7">
    <source>
        <dbReference type="RuleBase" id="RU003872"/>
    </source>
</evidence>
<dbReference type="InterPro" id="IPR000266">
    <property type="entry name" value="Ribosomal_uS17"/>
</dbReference>
<evidence type="ECO:0000256" key="4">
    <source>
        <dbReference type="ARBA" id="ARBA00022980"/>
    </source>
</evidence>
<dbReference type="AlphaFoldDB" id="A0A2H0BDJ3"/>
<dbReference type="Pfam" id="PF00366">
    <property type="entry name" value="Ribosomal_S17"/>
    <property type="match status" value="1"/>
</dbReference>
<dbReference type="InterPro" id="IPR012340">
    <property type="entry name" value="NA-bd_OB-fold"/>
</dbReference>
<protein>
    <recommendedName>
        <fullName evidence="6">Small ribosomal subunit protein uS17</fullName>
    </recommendedName>
</protein>
<dbReference type="GO" id="GO:0006412">
    <property type="term" value="P:translation"/>
    <property type="evidence" value="ECO:0007669"/>
    <property type="project" value="UniProtKB-UniRule"/>
</dbReference>
<dbReference type="NCBIfam" id="TIGR03635">
    <property type="entry name" value="uS17_bact"/>
    <property type="match status" value="1"/>
</dbReference>
<comment type="function">
    <text evidence="6">One of the primary rRNA binding proteins, it binds specifically to the 5'-end of 16S ribosomal RNA.</text>
</comment>
<proteinExistence type="inferred from homology"/>
<dbReference type="GO" id="GO:0019843">
    <property type="term" value="F:rRNA binding"/>
    <property type="evidence" value="ECO:0007669"/>
    <property type="project" value="UniProtKB-UniRule"/>
</dbReference>
<dbReference type="InterPro" id="IPR019984">
    <property type="entry name" value="Ribosomal_uS17_bact/chlr"/>
</dbReference>
<comment type="caution">
    <text evidence="8">The sequence shown here is derived from an EMBL/GenBank/DDBJ whole genome shotgun (WGS) entry which is preliminary data.</text>
</comment>
<dbReference type="SUPFAM" id="SSF50249">
    <property type="entry name" value="Nucleic acid-binding proteins"/>
    <property type="match status" value="1"/>
</dbReference>
<comment type="subunit">
    <text evidence="6">Part of the 30S ribosomal subunit.</text>
</comment>
<evidence type="ECO:0000256" key="3">
    <source>
        <dbReference type="ARBA" id="ARBA00022884"/>
    </source>
</evidence>
<keyword evidence="5 6" id="KW-0687">Ribonucleoprotein</keyword>
<dbReference type="PROSITE" id="PS00056">
    <property type="entry name" value="RIBOSOMAL_S17"/>
    <property type="match status" value="1"/>
</dbReference>
<name>A0A2H0BDJ3_9BACT</name>
<dbReference type="GO" id="GO:0022627">
    <property type="term" value="C:cytosolic small ribosomal subunit"/>
    <property type="evidence" value="ECO:0007669"/>
    <property type="project" value="UniProtKB-UniRule"/>
</dbReference>
<dbReference type="Proteomes" id="UP000229794">
    <property type="component" value="Unassembled WGS sequence"/>
</dbReference>
<keyword evidence="4 6" id="KW-0689">Ribosomal protein</keyword>
<evidence type="ECO:0000313" key="9">
    <source>
        <dbReference type="Proteomes" id="UP000229794"/>
    </source>
</evidence>
<evidence type="ECO:0000256" key="2">
    <source>
        <dbReference type="ARBA" id="ARBA00022730"/>
    </source>
</evidence>
<gene>
    <name evidence="6" type="primary">rpsQ</name>
    <name evidence="8" type="ORF">COX06_01595</name>
</gene>
<dbReference type="PANTHER" id="PTHR10744:SF1">
    <property type="entry name" value="SMALL RIBOSOMAL SUBUNIT PROTEIN US17M"/>
    <property type="match status" value="1"/>
</dbReference>
<dbReference type="HAMAP" id="MF_01345_B">
    <property type="entry name" value="Ribosomal_uS17_B"/>
    <property type="match status" value="1"/>
</dbReference>
<dbReference type="EMBL" id="PCST01000019">
    <property type="protein sequence ID" value="PIP55745.1"/>
    <property type="molecule type" value="Genomic_DNA"/>
</dbReference>
<dbReference type="Gene3D" id="2.40.50.140">
    <property type="entry name" value="Nucleic acid-binding proteins"/>
    <property type="match status" value="1"/>
</dbReference>
<dbReference type="PRINTS" id="PR00973">
    <property type="entry name" value="RIBOSOMALS17"/>
</dbReference>